<comment type="miscellaneous">
    <text evidence="7">The porphobilinogen subunits are added to the dipyrromethane group.</text>
</comment>
<feature type="modified residue" description="S-(dipyrrolylmethanemethyl)cysteine" evidence="7">
    <location>
        <position position="254"/>
    </location>
</feature>
<dbReference type="PRINTS" id="PR00151">
    <property type="entry name" value="PORPHBDMNASE"/>
</dbReference>
<evidence type="ECO:0000256" key="6">
    <source>
        <dbReference type="ARBA" id="ARBA00048169"/>
    </source>
</evidence>
<comment type="catalytic activity">
    <reaction evidence="6 7">
        <text>4 porphobilinogen + H2O = hydroxymethylbilane + 4 NH4(+)</text>
        <dbReference type="Rhea" id="RHEA:13185"/>
        <dbReference type="ChEBI" id="CHEBI:15377"/>
        <dbReference type="ChEBI" id="CHEBI:28938"/>
        <dbReference type="ChEBI" id="CHEBI:57845"/>
        <dbReference type="ChEBI" id="CHEBI:58126"/>
        <dbReference type="EC" id="2.5.1.61"/>
    </reaction>
</comment>
<comment type="function">
    <text evidence="1 7">Tetrapolymerization of the monopyrrole PBG into the hydroxymethylbilane pre-uroporphyrinogen in several discrete steps.</text>
</comment>
<proteinExistence type="inferred from homology"/>
<dbReference type="SUPFAM" id="SSF53850">
    <property type="entry name" value="Periplasmic binding protein-like II"/>
    <property type="match status" value="1"/>
</dbReference>
<comment type="similarity">
    <text evidence="2 7">Belongs to the HMBS family.</text>
</comment>
<comment type="caution">
    <text evidence="10">The sequence shown here is derived from an EMBL/GenBank/DDBJ whole genome shotgun (WGS) entry which is preliminary data.</text>
</comment>
<dbReference type="InterPro" id="IPR022418">
    <property type="entry name" value="Porphobilinogen_deaminase_C"/>
</dbReference>
<dbReference type="PANTHER" id="PTHR11557">
    <property type="entry name" value="PORPHOBILINOGEN DEAMINASE"/>
    <property type="match status" value="1"/>
</dbReference>
<keyword evidence="5 7" id="KW-0627">Porphyrin biosynthesis</keyword>
<dbReference type="SUPFAM" id="SSF54782">
    <property type="entry name" value="Porphobilinogen deaminase (hydroxymethylbilane synthase), C-terminal domain"/>
    <property type="match status" value="1"/>
</dbReference>
<protein>
    <recommendedName>
        <fullName evidence="7">Porphobilinogen deaminase</fullName>
        <shortName evidence="7">PBG</shortName>
        <ecNumber evidence="7">2.5.1.61</ecNumber>
    </recommendedName>
    <alternativeName>
        <fullName evidence="7">Hydroxymethylbilane synthase</fullName>
        <shortName evidence="7">HMBS</shortName>
    </alternativeName>
    <alternativeName>
        <fullName evidence="7">Pre-uroporphyrinogen synthase</fullName>
    </alternativeName>
</protein>
<evidence type="ECO:0000259" key="8">
    <source>
        <dbReference type="Pfam" id="PF01379"/>
    </source>
</evidence>
<evidence type="ECO:0000256" key="3">
    <source>
        <dbReference type="ARBA" id="ARBA00011245"/>
    </source>
</evidence>
<organism evidence="10 11">
    <name type="scientific">Gulosibacter chungangensis</name>
    <dbReference type="NCBI Taxonomy" id="979746"/>
    <lineage>
        <taxon>Bacteria</taxon>
        <taxon>Bacillati</taxon>
        <taxon>Actinomycetota</taxon>
        <taxon>Actinomycetes</taxon>
        <taxon>Micrococcales</taxon>
        <taxon>Microbacteriaceae</taxon>
        <taxon>Gulosibacter</taxon>
    </lineage>
</organism>
<evidence type="ECO:0000313" key="10">
    <source>
        <dbReference type="EMBL" id="KAB1641211.1"/>
    </source>
</evidence>
<reference evidence="10 11" key="1">
    <citation type="submission" date="2019-09" db="EMBL/GenBank/DDBJ databases">
        <title>Phylogeny of genus Pseudoclavibacter and closely related genus.</title>
        <authorList>
            <person name="Li Y."/>
        </authorList>
    </citation>
    <scope>NUCLEOTIDE SEQUENCE [LARGE SCALE GENOMIC DNA]</scope>
    <source>
        <strain evidence="10 11">KCTC 13959</strain>
    </source>
</reference>
<dbReference type="GO" id="GO:0006782">
    <property type="term" value="P:protoporphyrinogen IX biosynthetic process"/>
    <property type="evidence" value="ECO:0007669"/>
    <property type="project" value="UniProtKB-UniRule"/>
</dbReference>
<dbReference type="Pfam" id="PF03900">
    <property type="entry name" value="Porphobil_deamC"/>
    <property type="match status" value="1"/>
</dbReference>
<dbReference type="EC" id="2.5.1.61" evidence="7"/>
<name>A0A7J5B822_9MICO</name>
<dbReference type="GO" id="GO:0005737">
    <property type="term" value="C:cytoplasm"/>
    <property type="evidence" value="ECO:0007669"/>
    <property type="project" value="UniProtKB-UniRule"/>
</dbReference>
<dbReference type="Gene3D" id="3.30.160.40">
    <property type="entry name" value="Porphobilinogen deaminase, C-terminal domain"/>
    <property type="match status" value="1"/>
</dbReference>
<dbReference type="FunFam" id="3.40.190.10:FF:000005">
    <property type="entry name" value="Porphobilinogen deaminase"/>
    <property type="match status" value="1"/>
</dbReference>
<feature type="domain" description="Porphobilinogen deaminase C-terminal" evidence="9">
    <location>
        <begin position="241"/>
        <end position="290"/>
    </location>
</feature>
<keyword evidence="11" id="KW-1185">Reference proteome</keyword>
<evidence type="ECO:0000313" key="11">
    <source>
        <dbReference type="Proteomes" id="UP000433493"/>
    </source>
</evidence>
<dbReference type="InterPro" id="IPR022419">
    <property type="entry name" value="Porphobilin_deaminase_cofac_BS"/>
</dbReference>
<dbReference type="InterPro" id="IPR022417">
    <property type="entry name" value="Porphobilin_deaminase_N"/>
</dbReference>
<dbReference type="Pfam" id="PF01379">
    <property type="entry name" value="Porphobil_deam"/>
    <property type="match status" value="1"/>
</dbReference>
<comment type="subunit">
    <text evidence="3 7">Monomer.</text>
</comment>
<evidence type="ECO:0000256" key="1">
    <source>
        <dbReference type="ARBA" id="ARBA00002869"/>
    </source>
</evidence>
<dbReference type="InterPro" id="IPR036803">
    <property type="entry name" value="Porphobilinogen_deaminase_C_sf"/>
</dbReference>
<gene>
    <name evidence="7 10" type="primary">hemC</name>
    <name evidence="10" type="ORF">F8O05_13365</name>
</gene>
<dbReference type="RefSeq" id="WP_158053248.1">
    <property type="nucleotide sequence ID" value="NZ_WBKB01000010.1"/>
</dbReference>
<dbReference type="AlphaFoldDB" id="A0A7J5B822"/>
<accession>A0A7J5B822</accession>
<dbReference type="GO" id="GO:0004418">
    <property type="term" value="F:hydroxymethylbilane synthase activity"/>
    <property type="evidence" value="ECO:0007669"/>
    <property type="project" value="UniProtKB-UniRule"/>
</dbReference>
<comment type="cofactor">
    <cofactor evidence="7">
        <name>dipyrromethane</name>
        <dbReference type="ChEBI" id="CHEBI:60342"/>
    </cofactor>
    <text evidence="7">Binds 1 dipyrromethane group covalently.</text>
</comment>
<dbReference type="EMBL" id="WBKB01000010">
    <property type="protein sequence ID" value="KAB1641211.1"/>
    <property type="molecule type" value="Genomic_DNA"/>
</dbReference>
<evidence type="ECO:0000256" key="4">
    <source>
        <dbReference type="ARBA" id="ARBA00022679"/>
    </source>
</evidence>
<feature type="domain" description="Porphobilinogen deaminase N-terminal" evidence="8">
    <location>
        <begin position="22"/>
        <end position="222"/>
    </location>
</feature>
<dbReference type="NCBIfam" id="TIGR00212">
    <property type="entry name" value="hemC"/>
    <property type="match status" value="1"/>
</dbReference>
<dbReference type="InterPro" id="IPR000860">
    <property type="entry name" value="HemC"/>
</dbReference>
<sequence>MSASSSSDAPLRFGAPSDQPIIRIGTRGSKLAVAQTSIVAEDLARLTGRQFEIVKVTTHGDVNRASLSTIGGQGVFATELRAALQQGEVDIAVHSLKDLPTAPAPGLQLTAHPAREDARDAVVARNGLDFAQLPEGAKVGTGSPRRRAQIRKVRPDIELHDIRGNVDTRIAFVTDGELDAVLLATAGLNRVGRTEVITGFLELEDFPTAPGQGALAIETREGWTLEGLRELDDAATRAATDAERAILNGLDAGCQAPVGIYAQVDGDRLSVLARVYGKDAVAEARGEITVDLDTVYDRSLGRARGEVEAAQYEPSKLAAELVESLFAQGAADFIGE</sequence>
<evidence type="ECO:0000256" key="7">
    <source>
        <dbReference type="HAMAP-Rule" id="MF_00260"/>
    </source>
</evidence>
<dbReference type="HAMAP" id="MF_00260">
    <property type="entry name" value="Porphobil_deam"/>
    <property type="match status" value="1"/>
</dbReference>
<dbReference type="Proteomes" id="UP000433493">
    <property type="component" value="Unassembled WGS sequence"/>
</dbReference>
<evidence type="ECO:0000256" key="5">
    <source>
        <dbReference type="ARBA" id="ARBA00023244"/>
    </source>
</evidence>
<dbReference type="OrthoDB" id="9810298at2"/>
<keyword evidence="4 7" id="KW-0808">Transferase</keyword>
<dbReference type="PIRSF" id="PIRSF001438">
    <property type="entry name" value="4pyrrol_synth_OHMeBilane_synth"/>
    <property type="match status" value="1"/>
</dbReference>
<dbReference type="Gene3D" id="3.40.190.10">
    <property type="entry name" value="Periplasmic binding protein-like II"/>
    <property type="match status" value="2"/>
</dbReference>
<dbReference type="PROSITE" id="PS00533">
    <property type="entry name" value="PORPHOBILINOGEN_DEAM"/>
    <property type="match status" value="1"/>
</dbReference>
<evidence type="ECO:0000259" key="9">
    <source>
        <dbReference type="Pfam" id="PF03900"/>
    </source>
</evidence>
<dbReference type="PANTHER" id="PTHR11557:SF0">
    <property type="entry name" value="PORPHOBILINOGEN DEAMINASE"/>
    <property type="match status" value="1"/>
</dbReference>
<evidence type="ECO:0000256" key="2">
    <source>
        <dbReference type="ARBA" id="ARBA00005638"/>
    </source>
</evidence>